<evidence type="ECO:0000313" key="9">
    <source>
        <dbReference type="Proteomes" id="UP001165121"/>
    </source>
</evidence>
<feature type="compositionally biased region" description="Acidic residues" evidence="5">
    <location>
        <begin position="1571"/>
        <end position="1584"/>
    </location>
</feature>
<dbReference type="InterPro" id="IPR015943">
    <property type="entry name" value="WD40/YVTN_repeat-like_dom_sf"/>
</dbReference>
<feature type="domain" description="LysM" evidence="7">
    <location>
        <begin position="1447"/>
        <end position="1491"/>
    </location>
</feature>
<feature type="region of interest" description="Disordered" evidence="5">
    <location>
        <begin position="763"/>
        <end position="782"/>
    </location>
</feature>
<dbReference type="PANTHER" id="PTHR19848">
    <property type="entry name" value="WD40 REPEAT PROTEIN"/>
    <property type="match status" value="1"/>
</dbReference>
<keyword evidence="4" id="KW-0175">Coiled coil</keyword>
<feature type="domain" description="Fibronectin type-III" evidence="6">
    <location>
        <begin position="164"/>
        <end position="279"/>
    </location>
</feature>
<dbReference type="InterPro" id="IPR003961">
    <property type="entry name" value="FN3_dom"/>
</dbReference>
<dbReference type="GO" id="GO:0005730">
    <property type="term" value="C:nucleolus"/>
    <property type="evidence" value="ECO:0007669"/>
    <property type="project" value="TreeGrafter"/>
</dbReference>
<dbReference type="CDD" id="cd00063">
    <property type="entry name" value="FN3"/>
    <property type="match status" value="2"/>
</dbReference>
<dbReference type="PANTHER" id="PTHR19848:SF6">
    <property type="entry name" value="E3 UBIQUITIN-PROTEIN LIGASE TRAF7"/>
    <property type="match status" value="1"/>
</dbReference>
<comment type="caution">
    <text evidence="8">The sequence shown here is derived from an EMBL/GenBank/DDBJ whole genome shotgun (WGS) entry which is preliminary data.</text>
</comment>
<dbReference type="Gene3D" id="3.10.350.10">
    <property type="entry name" value="LysM domain"/>
    <property type="match status" value="1"/>
</dbReference>
<keyword evidence="1 3" id="KW-0853">WD repeat</keyword>
<dbReference type="SUPFAM" id="SSF50978">
    <property type="entry name" value="WD40 repeat-like"/>
    <property type="match status" value="1"/>
</dbReference>
<dbReference type="SUPFAM" id="SSF48452">
    <property type="entry name" value="TPR-like"/>
    <property type="match status" value="1"/>
</dbReference>
<dbReference type="InterPro" id="IPR036116">
    <property type="entry name" value="FN3_sf"/>
</dbReference>
<keyword evidence="2" id="KW-0677">Repeat</keyword>
<dbReference type="InterPro" id="IPR036779">
    <property type="entry name" value="LysM_dom_sf"/>
</dbReference>
<dbReference type="SMART" id="SM00257">
    <property type="entry name" value="LysM"/>
    <property type="match status" value="1"/>
</dbReference>
<organism evidence="8 9">
    <name type="scientific">Phytophthora fragariaefolia</name>
    <dbReference type="NCBI Taxonomy" id="1490495"/>
    <lineage>
        <taxon>Eukaryota</taxon>
        <taxon>Sar</taxon>
        <taxon>Stramenopiles</taxon>
        <taxon>Oomycota</taxon>
        <taxon>Peronosporomycetes</taxon>
        <taxon>Peronosporales</taxon>
        <taxon>Peronosporaceae</taxon>
        <taxon>Phytophthora</taxon>
    </lineage>
</organism>
<dbReference type="SMART" id="SM00320">
    <property type="entry name" value="WD40"/>
    <property type="match status" value="6"/>
</dbReference>
<dbReference type="PROSITE" id="PS51782">
    <property type="entry name" value="LYSM"/>
    <property type="match status" value="1"/>
</dbReference>
<dbReference type="InterPro" id="IPR056454">
    <property type="entry name" value="Beta-prop_IP5PC_F"/>
</dbReference>
<dbReference type="Pfam" id="PF01476">
    <property type="entry name" value="LysM"/>
    <property type="match status" value="1"/>
</dbReference>
<dbReference type="SMART" id="SM00060">
    <property type="entry name" value="FN3"/>
    <property type="match status" value="2"/>
</dbReference>
<dbReference type="Gene3D" id="2.130.10.10">
    <property type="entry name" value="YVTN repeat-like/Quinoprotein amine dehydrogenase"/>
    <property type="match status" value="1"/>
</dbReference>
<dbReference type="GO" id="GO:0000027">
    <property type="term" value="P:ribosomal large subunit assembly"/>
    <property type="evidence" value="ECO:0007669"/>
    <property type="project" value="TreeGrafter"/>
</dbReference>
<proteinExistence type="predicted"/>
<dbReference type="PROSITE" id="PS50082">
    <property type="entry name" value="WD_REPEATS_2"/>
    <property type="match status" value="2"/>
</dbReference>
<evidence type="ECO:0000256" key="2">
    <source>
        <dbReference type="ARBA" id="ARBA00022737"/>
    </source>
</evidence>
<dbReference type="InterPro" id="IPR001680">
    <property type="entry name" value="WD40_rpt"/>
</dbReference>
<feature type="region of interest" description="Disordered" evidence="5">
    <location>
        <begin position="1556"/>
        <end position="1607"/>
    </location>
</feature>
<dbReference type="InterPro" id="IPR019775">
    <property type="entry name" value="WD40_repeat_CS"/>
</dbReference>
<dbReference type="SUPFAM" id="SSF49265">
    <property type="entry name" value="Fibronectin type III"/>
    <property type="match status" value="1"/>
</dbReference>
<accession>A0A9W6XHR7</accession>
<feature type="repeat" description="WD" evidence="3">
    <location>
        <begin position="1261"/>
        <end position="1302"/>
    </location>
</feature>
<dbReference type="Pfam" id="PF23754">
    <property type="entry name" value="Beta-prop_IP5PC_F"/>
    <property type="match status" value="1"/>
</dbReference>
<dbReference type="Pfam" id="PF00041">
    <property type="entry name" value="fn3"/>
    <property type="match status" value="2"/>
</dbReference>
<dbReference type="OrthoDB" id="190105at2759"/>
<evidence type="ECO:0000256" key="3">
    <source>
        <dbReference type="PROSITE-ProRule" id="PRU00221"/>
    </source>
</evidence>
<evidence type="ECO:0000259" key="6">
    <source>
        <dbReference type="PROSITE" id="PS50853"/>
    </source>
</evidence>
<dbReference type="CDD" id="cd00118">
    <property type="entry name" value="LysM"/>
    <property type="match status" value="1"/>
</dbReference>
<evidence type="ECO:0000256" key="4">
    <source>
        <dbReference type="SAM" id="Coils"/>
    </source>
</evidence>
<dbReference type="PROSITE" id="PS00678">
    <property type="entry name" value="WD_REPEATS_1"/>
    <property type="match status" value="1"/>
</dbReference>
<dbReference type="Proteomes" id="UP001165121">
    <property type="component" value="Unassembled WGS sequence"/>
</dbReference>
<name>A0A9W6XHR7_9STRA</name>
<dbReference type="Gene3D" id="2.60.40.10">
    <property type="entry name" value="Immunoglobulins"/>
    <property type="match status" value="2"/>
</dbReference>
<dbReference type="InterPro" id="IPR013783">
    <property type="entry name" value="Ig-like_fold"/>
</dbReference>
<dbReference type="GO" id="GO:0007219">
    <property type="term" value="P:Notch signaling pathway"/>
    <property type="evidence" value="ECO:0007669"/>
    <property type="project" value="TreeGrafter"/>
</dbReference>
<evidence type="ECO:0000313" key="8">
    <source>
        <dbReference type="EMBL" id="GMF38796.1"/>
    </source>
</evidence>
<dbReference type="InterPro" id="IPR036322">
    <property type="entry name" value="WD40_repeat_dom_sf"/>
</dbReference>
<evidence type="ECO:0000256" key="1">
    <source>
        <dbReference type="ARBA" id="ARBA00022574"/>
    </source>
</evidence>
<evidence type="ECO:0000256" key="5">
    <source>
        <dbReference type="SAM" id="MobiDB-lite"/>
    </source>
</evidence>
<dbReference type="EMBL" id="BSXT01001119">
    <property type="protein sequence ID" value="GMF38796.1"/>
    <property type="molecule type" value="Genomic_DNA"/>
</dbReference>
<dbReference type="SUPFAM" id="SSF54106">
    <property type="entry name" value="LysM domain"/>
    <property type="match status" value="1"/>
</dbReference>
<feature type="coiled-coil region" evidence="4">
    <location>
        <begin position="1068"/>
        <end position="1102"/>
    </location>
</feature>
<dbReference type="Gene3D" id="1.25.40.10">
    <property type="entry name" value="Tetratricopeptide repeat domain"/>
    <property type="match status" value="1"/>
</dbReference>
<evidence type="ECO:0000259" key="7">
    <source>
        <dbReference type="PROSITE" id="PS51782"/>
    </source>
</evidence>
<dbReference type="InterPro" id="IPR011990">
    <property type="entry name" value="TPR-like_helical_dom_sf"/>
</dbReference>
<dbReference type="InterPro" id="IPR018392">
    <property type="entry name" value="LysM"/>
</dbReference>
<protein>
    <submittedName>
        <fullName evidence="8">Unnamed protein product</fullName>
    </submittedName>
</protein>
<sequence length="1607" mass="180629">MQLIDMQSQHNAALTYCDQQFVVEKNVRELRKGIGVAQLQLRQKTEELEELRRRVLKMAKTLQDSSDERTYAKTQVLNQEEIRKQQLHAKLCPHCGRQYLPAMLLTHQENCLGSSLPKLQPIVGVNQIIDGLEQLSGNSRALPVIQKLSTASPAPVEKSFVSQPPRNLRVVTKGISHNTVTISWEPPIFTGSNSIFDYELTYSICHSKTKLNQVQRNFDPQPALLLSRWCLQNPVPDNLFRLTNLRADQEYGEFSICAITVAGKSGPSNKVDVVRTEPAVPPTIPLFLCVGVATATSIMLTWMEPLDDGGKPIQDYEIVFSEAVIKLDNVDTRGKAWLDVSEIEYKPRRIRTNSTTTTLNITNLLSGAEHHNFQVRAVNGDGIPSDYCDAIKSIFTIAPGNEFKLVDELQAAVNSRSRTVDSQFLSGFMQRYERHHYIEQVSRFIISLHPELQNKVDEILSRSLITNSRLNERIASQVQEPLSIHQAGSRKKYEDLTDEEKVVERRRQFHFRIAEIRRDLKGAEYNVQWCKDRQIDLVALIRAAETRILEKQAELERARMFKGLQMDSDVFENGLQRFFTKELVVALEDEIEIDQLYILDTKTEIVKVENYLRADIKRRDTLLNRLKDRQDGLEVFESNPENAVKSAGTAATLAKLRSGLLYRAFTALAANRLEAIDTRRKVRTAVDRLVNHRLRSAIQRWREVAKFLTRTNSGVDEIFGIGSIGLLNAALGRDDLVLEAQQLLQQLRITDNSLQHIRWTTQQQEAAKVENPESKDDVDLEEARERGNKYFPCLLEGNARMDLHDYAGALQLYNTVFYNKHWMHQMNEVQKVRLHLNIAEATFRLENYEQALTIFNHASIIASRAGLRHEEGRAVLRIADTQHVLRSLRMSIDSYERALLLFEAARDAQGELACYRGLQHVYERLENREMTDINKHQADEIEFVLANKLSVAAQKINQLQQRLVGAGAESLCQITLERVGPIVPRLRRERIQRKFDIREEIKLTASLEKLLTEKKELLAKGGDDLKRALASDSTQVDSAIINGSGARYDLDDFKKKLAKLMGSVKVGEEQIVKEITNAKIRISNAEDEIKGLEEELAVETGALMRKVLSKEKMRCFKFNVTNEALKNVVGTASHGITTCFASAGVNGFLFDFLSGACLAQAVGDPHKNHLGDPTGHQAQILCAYYIGHRIYTGSVDASLGVWDVNNETIGGFSCSLTRMLTDFDAAVVSVVADTKWFACGCSDCDVFVFDVETLATIAHIISAHDRTVATLSLQSAISTLTTGAADNKIKVWQLGAASQYTTRRNVTLVWCLEAERRGDEYYNGHLFPVTCVRRIANEIVSGDTAGRIVIWNLDADSKLLRICDVHRDVAVTCLQFDATRIVSGASSGQISVIDFATGNLIQTLYGHTESVLDLQFDRTRLISMSADGKLRLWFWQTRDGIGADRKKYHILGAGETLRSLSLMYRTSIQKLLQWNSIPDSTKTYLGQKLIVEVDTNANGSDELKTLNLSSSVRFGKLSYEDLDFVAANKNKSKDVESQWAAQRLAMFAKEYFPALEDEDGNATSSKSGEAASEDEEEEDSDADMAVDSIVEVEVGSNIENGASGEEG</sequence>
<feature type="coiled-coil region" evidence="4">
    <location>
        <begin position="34"/>
        <end position="68"/>
    </location>
</feature>
<keyword evidence="9" id="KW-1185">Reference proteome</keyword>
<feature type="compositionally biased region" description="Basic and acidic residues" evidence="5">
    <location>
        <begin position="767"/>
        <end position="782"/>
    </location>
</feature>
<feature type="repeat" description="WD" evidence="3">
    <location>
        <begin position="1404"/>
        <end position="1433"/>
    </location>
</feature>
<dbReference type="PROSITE" id="PS50853">
    <property type="entry name" value="FN3"/>
    <property type="match status" value="2"/>
</dbReference>
<dbReference type="PROSITE" id="PS50294">
    <property type="entry name" value="WD_REPEATS_REGION"/>
    <property type="match status" value="2"/>
</dbReference>
<reference evidence="8" key="1">
    <citation type="submission" date="2023-04" db="EMBL/GenBank/DDBJ databases">
        <title>Phytophthora fragariaefolia NBRC 109709.</title>
        <authorList>
            <person name="Ichikawa N."/>
            <person name="Sato H."/>
            <person name="Tonouchi N."/>
        </authorList>
    </citation>
    <scope>NUCLEOTIDE SEQUENCE</scope>
    <source>
        <strain evidence="8">NBRC 109709</strain>
    </source>
</reference>
<feature type="domain" description="Fibronectin type-III" evidence="6">
    <location>
        <begin position="281"/>
        <end position="400"/>
    </location>
</feature>
<gene>
    <name evidence="8" type="ORF">Pfra01_001130300</name>
</gene>